<evidence type="ECO:0000256" key="6">
    <source>
        <dbReference type="ARBA" id="ARBA00022490"/>
    </source>
</evidence>
<dbReference type="NCBIfam" id="NF002086">
    <property type="entry name" value="PRK00915.1-3"/>
    <property type="match status" value="1"/>
</dbReference>
<dbReference type="GO" id="GO:0003852">
    <property type="term" value="F:2-isopropylmalate synthase activity"/>
    <property type="evidence" value="ECO:0007669"/>
    <property type="project" value="UniProtKB-UniRule"/>
</dbReference>
<evidence type="ECO:0000256" key="10">
    <source>
        <dbReference type="ARBA" id="ARBA00023211"/>
    </source>
</evidence>
<keyword evidence="14" id="KW-0012">Acyltransferase</keyword>
<dbReference type="Pfam" id="PF08502">
    <property type="entry name" value="LeuA_dimer"/>
    <property type="match status" value="1"/>
</dbReference>
<dbReference type="InterPro" id="IPR013785">
    <property type="entry name" value="Aldolase_TIM"/>
</dbReference>
<comment type="similarity">
    <text evidence="2 12">Belongs to the alpha-IPM synthase/homocitrate synthase family. LeuA type 1 subfamily.</text>
</comment>
<dbReference type="SMART" id="SM00917">
    <property type="entry name" value="LeuA_dimer"/>
    <property type="match status" value="1"/>
</dbReference>
<dbReference type="RefSeq" id="WP_288185281.1">
    <property type="nucleotide sequence ID" value="NZ_LT608335.1"/>
</dbReference>
<evidence type="ECO:0000259" key="13">
    <source>
        <dbReference type="PROSITE" id="PS50991"/>
    </source>
</evidence>
<dbReference type="AlphaFoldDB" id="A0A212LYU4"/>
<evidence type="ECO:0000256" key="4">
    <source>
        <dbReference type="ARBA" id="ARBA00018198"/>
    </source>
</evidence>
<dbReference type="GO" id="GO:0005737">
    <property type="term" value="C:cytoplasm"/>
    <property type="evidence" value="ECO:0007669"/>
    <property type="project" value="UniProtKB-UniRule"/>
</dbReference>
<keyword evidence="10 12" id="KW-0464">Manganese</keyword>
<comment type="function">
    <text evidence="12">Catalyzes the condensation of the acetyl group of acetyl-CoA with 3-methyl-2-oxobutanoate (2-ketoisovalerate) to form 3-carboxy-3-hydroxy-4-methylpentanoate (2-isopropylmalate).</text>
</comment>
<keyword evidence="7 12" id="KW-0028">Amino-acid biosynthesis</keyword>
<dbReference type="HAMAP" id="MF_01025">
    <property type="entry name" value="LeuA_type1"/>
    <property type="match status" value="1"/>
</dbReference>
<evidence type="ECO:0000256" key="12">
    <source>
        <dbReference type="HAMAP-Rule" id="MF_01025"/>
    </source>
</evidence>
<keyword evidence="5 12" id="KW-0432">Leucine biosynthesis</keyword>
<feature type="region of interest" description="Regulatory domain" evidence="12">
    <location>
        <begin position="392"/>
        <end position="514"/>
    </location>
</feature>
<dbReference type="InterPro" id="IPR036230">
    <property type="entry name" value="LeuA_allosteric_dom_sf"/>
</dbReference>
<dbReference type="GO" id="GO:0030145">
    <property type="term" value="F:manganese ion binding"/>
    <property type="evidence" value="ECO:0007669"/>
    <property type="project" value="UniProtKB-UniRule"/>
</dbReference>
<dbReference type="Gene3D" id="1.10.238.260">
    <property type="match status" value="1"/>
</dbReference>
<sequence length="514" mass="55709">METRSIQIFDTTLRDGEQTPGVSLQTEEKVEIALALAKLNVDVIEAGFPVASPGDFEAVSQIAARVKGPIIAALARANEKDIETAYKAVRKAERPRIHTFIATSDIHLEHKLKLTREQLLERAEQAVRYAKSLVSDVEFSAEDASRSDWDFLCQVYERVIAAGANVINVPDTVGYTTPAEFGALITYIREHVPNIDQATISVHCHDDLGMAVANSLAAVAAGAGQVECTVNGLGERAGNASMEELVMALNTRHEYYRALTNINTRQIYRTSRLVSTLTGIAVPPTKAVVGDNAFAHESGIHQHGVLNNPLTYEIMSPESVGVSRSAIVLGKHSGRHAFEERLKHLGYELDADAINQLFVKFKDLADRKKMVFDKDIEALIVEKAAVRPEWYTLEYHHVASGNKMVATASVQLRTSAGICEAASCGTGPVDAAFKAIEQAVGFPVGLHDYQLKAVTGGEDALGEATVWIERDGRTFSGRGLSIDVIEASAKAYVNAINKMLAVCGFPDIQQAAGR</sequence>
<dbReference type="GO" id="GO:0009098">
    <property type="term" value="P:L-leucine biosynthetic process"/>
    <property type="evidence" value="ECO:0007669"/>
    <property type="project" value="UniProtKB-UniRule"/>
</dbReference>
<dbReference type="InterPro" id="IPR002034">
    <property type="entry name" value="AIPM/Hcit_synth_CS"/>
</dbReference>
<dbReference type="PROSITE" id="PS00816">
    <property type="entry name" value="AIPM_HOMOCIT_SYNTH_2"/>
    <property type="match status" value="1"/>
</dbReference>
<comment type="cofactor">
    <cofactor evidence="12">
        <name>Mn(2+)</name>
        <dbReference type="ChEBI" id="CHEBI:29035"/>
    </cofactor>
</comment>
<keyword evidence="8 12" id="KW-0808">Transferase</keyword>
<dbReference type="InterPro" id="IPR013709">
    <property type="entry name" value="2-isopropylmalate_synth_dimer"/>
</dbReference>
<dbReference type="PANTHER" id="PTHR10277:SF9">
    <property type="entry name" value="2-ISOPROPYLMALATE SYNTHASE 1, CHLOROPLASTIC-RELATED"/>
    <property type="match status" value="1"/>
</dbReference>
<evidence type="ECO:0000256" key="11">
    <source>
        <dbReference type="ARBA" id="ARBA00023304"/>
    </source>
</evidence>
<dbReference type="PROSITE" id="PS00815">
    <property type="entry name" value="AIPM_HOMOCIT_SYNTH_1"/>
    <property type="match status" value="1"/>
</dbReference>
<dbReference type="FunFam" id="1.10.238.260:FF:000001">
    <property type="entry name" value="2-isopropylmalate synthase"/>
    <property type="match status" value="1"/>
</dbReference>
<dbReference type="Pfam" id="PF00682">
    <property type="entry name" value="HMGL-like"/>
    <property type="match status" value="1"/>
</dbReference>
<evidence type="ECO:0000256" key="3">
    <source>
        <dbReference type="ARBA" id="ARBA00012973"/>
    </source>
</evidence>
<dbReference type="SUPFAM" id="SSF51569">
    <property type="entry name" value="Aldolase"/>
    <property type="match status" value="1"/>
</dbReference>
<dbReference type="UniPathway" id="UPA00048">
    <property type="reaction ID" value="UER00070"/>
</dbReference>
<feature type="binding site" evidence="12">
    <location>
        <position position="203"/>
    </location>
    <ligand>
        <name>Mn(2+)</name>
        <dbReference type="ChEBI" id="CHEBI:29035"/>
    </ligand>
</feature>
<comment type="subunit">
    <text evidence="12">Homodimer.</text>
</comment>
<proteinExistence type="inferred from homology"/>
<evidence type="ECO:0000256" key="1">
    <source>
        <dbReference type="ARBA" id="ARBA00004689"/>
    </source>
</evidence>
<feature type="binding site" evidence="12">
    <location>
        <position position="15"/>
    </location>
    <ligand>
        <name>Mn(2+)</name>
        <dbReference type="ChEBI" id="CHEBI:29035"/>
    </ligand>
</feature>
<keyword evidence="11 12" id="KW-0100">Branched-chain amino acid biosynthesis</keyword>
<reference evidence="14" key="1">
    <citation type="submission" date="2016-08" db="EMBL/GenBank/DDBJ databases">
        <authorList>
            <person name="Seilhamer J.J."/>
        </authorList>
    </citation>
    <scope>NUCLEOTIDE SEQUENCE</scope>
    <source>
        <strain evidence="14">86</strain>
    </source>
</reference>
<organism evidence="14">
    <name type="scientific">uncultured Sporomusa sp</name>
    <dbReference type="NCBI Taxonomy" id="307249"/>
    <lineage>
        <taxon>Bacteria</taxon>
        <taxon>Bacillati</taxon>
        <taxon>Bacillota</taxon>
        <taxon>Negativicutes</taxon>
        <taxon>Selenomonadales</taxon>
        <taxon>Sporomusaceae</taxon>
        <taxon>Sporomusa</taxon>
        <taxon>environmental samples</taxon>
    </lineage>
</organism>
<dbReference type="InterPro" id="IPR000891">
    <property type="entry name" value="PYR_CT"/>
</dbReference>
<keyword evidence="9 12" id="KW-0479">Metal-binding</keyword>
<comment type="catalytic activity">
    <reaction evidence="12">
        <text>3-methyl-2-oxobutanoate + acetyl-CoA + H2O = (2S)-2-isopropylmalate + CoA + H(+)</text>
        <dbReference type="Rhea" id="RHEA:21524"/>
        <dbReference type="ChEBI" id="CHEBI:1178"/>
        <dbReference type="ChEBI" id="CHEBI:11851"/>
        <dbReference type="ChEBI" id="CHEBI:15377"/>
        <dbReference type="ChEBI" id="CHEBI:15378"/>
        <dbReference type="ChEBI" id="CHEBI:57287"/>
        <dbReference type="ChEBI" id="CHEBI:57288"/>
        <dbReference type="EC" id="2.3.3.13"/>
    </reaction>
</comment>
<dbReference type="NCBIfam" id="TIGR00973">
    <property type="entry name" value="leuA_bact"/>
    <property type="match status" value="1"/>
</dbReference>
<dbReference type="FunFam" id="3.30.160.270:FF:000001">
    <property type="entry name" value="2-isopropylmalate synthase"/>
    <property type="match status" value="1"/>
</dbReference>
<feature type="binding site" evidence="12">
    <location>
        <position position="239"/>
    </location>
    <ligand>
        <name>Mn(2+)</name>
        <dbReference type="ChEBI" id="CHEBI:29035"/>
    </ligand>
</feature>
<dbReference type="Gene3D" id="3.30.160.270">
    <property type="match status" value="1"/>
</dbReference>
<evidence type="ECO:0000256" key="2">
    <source>
        <dbReference type="ARBA" id="ARBA00009396"/>
    </source>
</evidence>
<name>A0A212LYU4_9FIRM</name>
<feature type="domain" description="Pyruvate carboxyltransferase" evidence="13">
    <location>
        <begin position="6"/>
        <end position="268"/>
    </location>
</feature>
<evidence type="ECO:0000313" key="14">
    <source>
        <dbReference type="EMBL" id="SCM82660.1"/>
    </source>
</evidence>
<dbReference type="Gene3D" id="3.20.20.70">
    <property type="entry name" value="Aldolase class I"/>
    <property type="match status" value="1"/>
</dbReference>
<dbReference type="InterPro" id="IPR050073">
    <property type="entry name" value="2-IPM_HCS-like"/>
</dbReference>
<protein>
    <recommendedName>
        <fullName evidence="4 12">2-isopropylmalate synthase</fullName>
        <ecNumber evidence="3 12">2.3.3.13</ecNumber>
    </recommendedName>
    <alternativeName>
        <fullName evidence="12">Alpha-IPM synthase</fullName>
    </alternativeName>
    <alternativeName>
        <fullName evidence="12">Alpha-isopropylmalate synthase</fullName>
    </alternativeName>
</protein>
<dbReference type="CDD" id="cd07940">
    <property type="entry name" value="DRE_TIM_IPMS"/>
    <property type="match status" value="1"/>
</dbReference>
<keyword evidence="6 12" id="KW-0963">Cytoplasm</keyword>
<dbReference type="PANTHER" id="PTHR10277">
    <property type="entry name" value="HOMOCITRATE SYNTHASE-RELATED"/>
    <property type="match status" value="1"/>
</dbReference>
<evidence type="ECO:0000256" key="9">
    <source>
        <dbReference type="ARBA" id="ARBA00022723"/>
    </source>
</evidence>
<dbReference type="InterPro" id="IPR005671">
    <property type="entry name" value="LeuA_bact_synth"/>
</dbReference>
<dbReference type="FunFam" id="3.20.20.70:FF:000010">
    <property type="entry name" value="2-isopropylmalate synthase"/>
    <property type="match status" value="1"/>
</dbReference>
<evidence type="ECO:0000256" key="8">
    <source>
        <dbReference type="ARBA" id="ARBA00022679"/>
    </source>
</evidence>
<dbReference type="PROSITE" id="PS50991">
    <property type="entry name" value="PYR_CT"/>
    <property type="match status" value="1"/>
</dbReference>
<dbReference type="InterPro" id="IPR054691">
    <property type="entry name" value="LeuA/HCS_post-cat"/>
</dbReference>
<dbReference type="NCBIfam" id="NF002085">
    <property type="entry name" value="PRK00915.1-2"/>
    <property type="match status" value="1"/>
</dbReference>
<dbReference type="EMBL" id="FMJE01000005">
    <property type="protein sequence ID" value="SCM82660.1"/>
    <property type="molecule type" value="Genomic_DNA"/>
</dbReference>
<feature type="binding site" evidence="12">
    <location>
        <position position="205"/>
    </location>
    <ligand>
        <name>Mn(2+)</name>
        <dbReference type="ChEBI" id="CHEBI:29035"/>
    </ligand>
</feature>
<dbReference type="SUPFAM" id="SSF110921">
    <property type="entry name" value="2-isopropylmalate synthase LeuA, allosteric (dimerisation) domain"/>
    <property type="match status" value="1"/>
</dbReference>
<dbReference type="GO" id="GO:0003985">
    <property type="term" value="F:acetyl-CoA C-acetyltransferase activity"/>
    <property type="evidence" value="ECO:0007669"/>
    <property type="project" value="UniProtKB-UniRule"/>
</dbReference>
<comment type="pathway">
    <text evidence="1 12">Amino-acid biosynthesis; L-leucine biosynthesis; L-leucine from 3-methyl-2-oxobutanoate: step 1/4.</text>
</comment>
<gene>
    <name evidence="12 14" type="primary">leuA</name>
    <name evidence="14" type="ORF">KL86SPO_50431</name>
</gene>
<evidence type="ECO:0000256" key="7">
    <source>
        <dbReference type="ARBA" id="ARBA00022605"/>
    </source>
</evidence>
<dbReference type="Pfam" id="PF22617">
    <property type="entry name" value="HCS_D2"/>
    <property type="match status" value="1"/>
</dbReference>
<dbReference type="EC" id="2.3.3.13" evidence="3 12"/>
<evidence type="ECO:0000256" key="5">
    <source>
        <dbReference type="ARBA" id="ARBA00022430"/>
    </source>
</evidence>
<accession>A0A212LYU4</accession>